<keyword evidence="3" id="KW-1185">Reference proteome</keyword>
<sequence length="145" mass="16573">MKKFLIVLFLAVATFMQACGPDTQQVGWPYKRVEKRLNVNNYPELTKHNGFMYLNDVGIKGILLVNNNDGSYRAFDRLCSYFTEHDCKALVMDEDTGYSQIIDPSEGCRSHFSRQGRYLSGPALNDLLPYQVADEGNGNLLIYRY</sequence>
<dbReference type="RefSeq" id="WP_338397131.1">
    <property type="nucleotide sequence ID" value="NZ_AP025292.1"/>
</dbReference>
<protein>
    <recommendedName>
        <fullName evidence="4">Rieske domain-containing protein</fullName>
    </recommendedName>
</protein>
<feature type="signal peptide" evidence="1">
    <location>
        <begin position="1"/>
        <end position="18"/>
    </location>
</feature>
<dbReference type="InterPro" id="IPR036922">
    <property type="entry name" value="Rieske_2Fe-2S_sf"/>
</dbReference>
<name>A0ABN6LE96_9BACT</name>
<evidence type="ECO:0000313" key="3">
    <source>
        <dbReference type="Proteomes" id="UP001354989"/>
    </source>
</evidence>
<dbReference type="EMBL" id="AP025292">
    <property type="protein sequence ID" value="BDC99997.1"/>
    <property type="molecule type" value="Genomic_DNA"/>
</dbReference>
<feature type="chain" id="PRO_5045509109" description="Rieske domain-containing protein" evidence="1">
    <location>
        <begin position="19"/>
        <end position="145"/>
    </location>
</feature>
<dbReference type="Proteomes" id="UP001354989">
    <property type="component" value="Chromosome"/>
</dbReference>
<reference evidence="2 3" key="1">
    <citation type="submission" date="2021-12" db="EMBL/GenBank/DDBJ databases">
        <title>Genome sequencing of bacteria with rrn-lacking chromosome and rrn-plasmid.</title>
        <authorList>
            <person name="Anda M."/>
            <person name="Iwasaki W."/>
        </authorList>
    </citation>
    <scope>NUCLEOTIDE SEQUENCE [LARGE SCALE GENOMIC DNA]</scope>
    <source>
        <strain evidence="2 3">NBRC 101262</strain>
    </source>
</reference>
<dbReference type="PROSITE" id="PS51257">
    <property type="entry name" value="PROKAR_LIPOPROTEIN"/>
    <property type="match status" value="1"/>
</dbReference>
<evidence type="ECO:0000313" key="2">
    <source>
        <dbReference type="EMBL" id="BDC99997.1"/>
    </source>
</evidence>
<keyword evidence="1" id="KW-0732">Signal</keyword>
<accession>A0ABN6LE96</accession>
<dbReference type="SUPFAM" id="SSF50022">
    <property type="entry name" value="ISP domain"/>
    <property type="match status" value="1"/>
</dbReference>
<proteinExistence type="predicted"/>
<evidence type="ECO:0008006" key="4">
    <source>
        <dbReference type="Google" id="ProtNLM"/>
    </source>
</evidence>
<gene>
    <name evidence="2" type="ORF">PEPS_22780</name>
</gene>
<organism evidence="2 3">
    <name type="scientific">Persicobacter psychrovividus</name>
    <dbReference type="NCBI Taxonomy" id="387638"/>
    <lineage>
        <taxon>Bacteria</taxon>
        <taxon>Pseudomonadati</taxon>
        <taxon>Bacteroidota</taxon>
        <taxon>Cytophagia</taxon>
        <taxon>Cytophagales</taxon>
        <taxon>Persicobacteraceae</taxon>
        <taxon>Persicobacter</taxon>
    </lineage>
</organism>
<evidence type="ECO:0000256" key="1">
    <source>
        <dbReference type="SAM" id="SignalP"/>
    </source>
</evidence>
<dbReference type="Gene3D" id="2.102.10.10">
    <property type="entry name" value="Rieske [2Fe-2S] iron-sulphur domain"/>
    <property type="match status" value="1"/>
</dbReference>